<evidence type="ECO:0000256" key="1">
    <source>
        <dbReference type="ARBA" id="ARBA00006643"/>
    </source>
</evidence>
<comment type="similarity">
    <text evidence="1">Belongs to the PPR family. PCMP-H subfamily.</text>
</comment>
<dbReference type="GO" id="GO:0003729">
    <property type="term" value="F:mRNA binding"/>
    <property type="evidence" value="ECO:0007669"/>
    <property type="project" value="UniProtKB-ARBA"/>
</dbReference>
<dbReference type="GO" id="GO:0008270">
    <property type="term" value="F:zinc ion binding"/>
    <property type="evidence" value="ECO:0007669"/>
    <property type="project" value="InterPro"/>
</dbReference>
<evidence type="ECO:0000256" key="3">
    <source>
        <dbReference type="PROSITE-ProRule" id="PRU00708"/>
    </source>
</evidence>
<dbReference type="AlphaFoldDB" id="A0AAV2DC41"/>
<dbReference type="InterPro" id="IPR046848">
    <property type="entry name" value="E_motif"/>
</dbReference>
<evidence type="ECO:0000313" key="5">
    <source>
        <dbReference type="EMBL" id="CAL1370768.1"/>
    </source>
</evidence>
<accession>A0AAV2DC41</accession>
<sequence length="622" mass="69834">MAGVGASGSSLVLRTLSLKNPKLVLLETCSNLSHLKIIHAHMITTQSISDVFAASRLISSCINAGFLDYAVELFRRVQNPNLFIFNALIRGFSGSRNPAQSFCFYVQSRQAGVFPDNLTYPFLVKSCAEMGSLGMGTQAHAEIITHGFENDVFVQNSLVNMYAHLGDIAAASSIFRGITRLDVVSCTSMIAGYNKIGDVASARQLFDEMPEKNLVTWSTMINGYVRNNFFNEAIELFRLLQSQRIRANEKVMVSVIASCAHLGALEIGEKAHEYIVMNNLTVNVILGTALVEMYAKCGSIDKALQVFDQIPDKDALSWTALISGFAMHGYADKAVEYFTHMLSTRITPRDITFTAVLSACSHGGLVKKGQDIFDSMQRDHNIQPRLEHYGCIVDLLGRAGKLAEAEKFILDMPIKPNAPIWGALLGACKIHRNAVVAERVGKILIELQPEHSGYYVLLSNIYARANRWKNVEKMRVVMKEKGVTKAPGYSLIEFDGVVHRFTIGEKAHPEIEEIERMWEDIVKKIRVVGYLGNTDDALFDVEEEEKESVIYRHSEKLAIAYGLMKSRDRGKPIRIVKNLRFCEDCHTATKLISKVYEREFIVRDRNRFHHFRDGTCSCMDYW</sequence>
<feature type="domain" description="DYW" evidence="4">
    <location>
        <begin position="529"/>
        <end position="622"/>
    </location>
</feature>
<dbReference type="GO" id="GO:0009451">
    <property type="term" value="P:RNA modification"/>
    <property type="evidence" value="ECO:0007669"/>
    <property type="project" value="InterPro"/>
</dbReference>
<gene>
    <name evidence="5" type="ORF">LTRI10_LOCUS12871</name>
</gene>
<feature type="repeat" description="PPR" evidence="3">
    <location>
        <begin position="213"/>
        <end position="247"/>
    </location>
</feature>
<dbReference type="FunFam" id="1.25.40.10:FF:000348">
    <property type="entry name" value="Pentatricopeptide repeat-containing protein chloroplastic"/>
    <property type="match status" value="1"/>
</dbReference>
<dbReference type="PANTHER" id="PTHR47926:SF537">
    <property type="entry name" value="PENTACOTRIPEPTIDE-REPEAT REGION OF PRORP DOMAIN-CONTAINING PROTEIN"/>
    <property type="match status" value="1"/>
</dbReference>
<dbReference type="EMBL" id="OZ034815">
    <property type="protein sequence ID" value="CAL1370768.1"/>
    <property type="molecule type" value="Genomic_DNA"/>
</dbReference>
<organism evidence="5 6">
    <name type="scientific">Linum trigynum</name>
    <dbReference type="NCBI Taxonomy" id="586398"/>
    <lineage>
        <taxon>Eukaryota</taxon>
        <taxon>Viridiplantae</taxon>
        <taxon>Streptophyta</taxon>
        <taxon>Embryophyta</taxon>
        <taxon>Tracheophyta</taxon>
        <taxon>Spermatophyta</taxon>
        <taxon>Magnoliopsida</taxon>
        <taxon>eudicotyledons</taxon>
        <taxon>Gunneridae</taxon>
        <taxon>Pentapetalae</taxon>
        <taxon>rosids</taxon>
        <taxon>fabids</taxon>
        <taxon>Malpighiales</taxon>
        <taxon>Linaceae</taxon>
        <taxon>Linum</taxon>
    </lineage>
</organism>
<dbReference type="Proteomes" id="UP001497516">
    <property type="component" value="Chromosome 2"/>
</dbReference>
<dbReference type="InterPro" id="IPR002885">
    <property type="entry name" value="PPR_rpt"/>
</dbReference>
<dbReference type="InterPro" id="IPR032867">
    <property type="entry name" value="DYW_dom"/>
</dbReference>
<evidence type="ECO:0000259" key="4">
    <source>
        <dbReference type="Pfam" id="PF14432"/>
    </source>
</evidence>
<reference evidence="5 6" key="1">
    <citation type="submission" date="2024-04" db="EMBL/GenBank/DDBJ databases">
        <authorList>
            <person name="Fracassetti M."/>
        </authorList>
    </citation>
    <scope>NUCLEOTIDE SEQUENCE [LARGE SCALE GENOMIC DNA]</scope>
</reference>
<dbReference type="PROSITE" id="PS51375">
    <property type="entry name" value="PPR"/>
    <property type="match status" value="3"/>
</dbReference>
<dbReference type="InterPro" id="IPR011990">
    <property type="entry name" value="TPR-like_helical_dom_sf"/>
</dbReference>
<feature type="repeat" description="PPR" evidence="3">
    <location>
        <begin position="182"/>
        <end position="212"/>
    </location>
</feature>
<dbReference type="InterPro" id="IPR046960">
    <property type="entry name" value="PPR_At4g14850-like_plant"/>
</dbReference>
<dbReference type="FunFam" id="1.25.40.10:FF:000690">
    <property type="entry name" value="Pentatricopeptide repeat-containing protein"/>
    <property type="match status" value="1"/>
</dbReference>
<keyword evidence="2" id="KW-0677">Repeat</keyword>
<dbReference type="NCBIfam" id="TIGR00756">
    <property type="entry name" value="PPR"/>
    <property type="match status" value="3"/>
</dbReference>
<feature type="repeat" description="PPR" evidence="3">
    <location>
        <begin position="314"/>
        <end position="348"/>
    </location>
</feature>
<dbReference type="Pfam" id="PF01535">
    <property type="entry name" value="PPR"/>
    <property type="match status" value="7"/>
</dbReference>
<dbReference type="Pfam" id="PF20431">
    <property type="entry name" value="E_motif"/>
    <property type="match status" value="1"/>
</dbReference>
<keyword evidence="6" id="KW-1185">Reference proteome</keyword>
<evidence type="ECO:0000313" key="6">
    <source>
        <dbReference type="Proteomes" id="UP001497516"/>
    </source>
</evidence>
<dbReference type="Gene3D" id="1.25.40.10">
    <property type="entry name" value="Tetratricopeptide repeat domain"/>
    <property type="match status" value="3"/>
</dbReference>
<proteinExistence type="inferred from homology"/>
<evidence type="ECO:0000256" key="2">
    <source>
        <dbReference type="ARBA" id="ARBA00022737"/>
    </source>
</evidence>
<protein>
    <recommendedName>
        <fullName evidence="4">DYW domain-containing protein</fullName>
    </recommendedName>
</protein>
<dbReference type="PANTHER" id="PTHR47926">
    <property type="entry name" value="PENTATRICOPEPTIDE REPEAT-CONTAINING PROTEIN"/>
    <property type="match status" value="1"/>
</dbReference>
<name>A0AAV2DC41_9ROSI</name>
<dbReference type="Pfam" id="PF14432">
    <property type="entry name" value="DYW_deaminase"/>
    <property type="match status" value="1"/>
</dbReference>